<dbReference type="PROSITE" id="PS51007">
    <property type="entry name" value="CYTC"/>
    <property type="match status" value="1"/>
</dbReference>
<dbReference type="InterPro" id="IPR036909">
    <property type="entry name" value="Cyt_c-like_dom_sf"/>
</dbReference>
<keyword evidence="13" id="KW-1185">Reference proteome</keyword>
<evidence type="ECO:0000256" key="2">
    <source>
        <dbReference type="ARBA" id="ARBA00022617"/>
    </source>
</evidence>
<feature type="chain" id="PRO_5046397389" evidence="10">
    <location>
        <begin position="22"/>
        <end position="239"/>
    </location>
</feature>
<evidence type="ECO:0000256" key="3">
    <source>
        <dbReference type="ARBA" id="ARBA00022692"/>
    </source>
</evidence>
<evidence type="ECO:0000313" key="13">
    <source>
        <dbReference type="Proteomes" id="UP001575181"/>
    </source>
</evidence>
<evidence type="ECO:0000256" key="4">
    <source>
        <dbReference type="ARBA" id="ARBA00022723"/>
    </source>
</evidence>
<comment type="caution">
    <text evidence="12">The sequence shown here is derived from an EMBL/GenBank/DDBJ whole genome shotgun (WGS) entry which is preliminary data.</text>
</comment>
<evidence type="ECO:0000313" key="12">
    <source>
        <dbReference type="EMBL" id="MFA9461869.1"/>
    </source>
</evidence>
<dbReference type="PANTHER" id="PTHR10266:SF3">
    <property type="entry name" value="CYTOCHROME C1, HEME PROTEIN, MITOCHONDRIAL"/>
    <property type="match status" value="1"/>
</dbReference>
<evidence type="ECO:0000259" key="11">
    <source>
        <dbReference type="PROSITE" id="PS51007"/>
    </source>
</evidence>
<comment type="subcellular location">
    <subcellularLocation>
        <location evidence="1">Membrane</location>
    </subcellularLocation>
</comment>
<keyword evidence="4 8" id="KW-0479">Metal-binding</keyword>
<evidence type="ECO:0000256" key="5">
    <source>
        <dbReference type="ARBA" id="ARBA00022989"/>
    </source>
</evidence>
<evidence type="ECO:0000256" key="9">
    <source>
        <dbReference type="SAM" id="Phobius"/>
    </source>
</evidence>
<proteinExistence type="predicted"/>
<dbReference type="Gene3D" id="1.20.5.100">
    <property type="entry name" value="Cytochrome c1, transmembrane anchor, C-terminal"/>
    <property type="match status" value="1"/>
</dbReference>
<organism evidence="12 13">
    <name type="scientific">Thiohalorhabdus methylotrophus</name>
    <dbReference type="NCBI Taxonomy" id="3242694"/>
    <lineage>
        <taxon>Bacteria</taxon>
        <taxon>Pseudomonadati</taxon>
        <taxon>Pseudomonadota</taxon>
        <taxon>Gammaproteobacteria</taxon>
        <taxon>Thiohalorhabdales</taxon>
        <taxon>Thiohalorhabdaceae</taxon>
        <taxon>Thiohalorhabdus</taxon>
    </lineage>
</organism>
<keyword evidence="6 8" id="KW-0408">Iron</keyword>
<dbReference type="Pfam" id="PF02167">
    <property type="entry name" value="Cytochrom_C1"/>
    <property type="match status" value="1"/>
</dbReference>
<evidence type="ECO:0000256" key="1">
    <source>
        <dbReference type="ARBA" id="ARBA00004370"/>
    </source>
</evidence>
<accession>A0ABV4TXN4</accession>
<keyword evidence="7 9" id="KW-0472">Membrane</keyword>
<feature type="signal peptide" evidence="10">
    <location>
        <begin position="1"/>
        <end position="21"/>
    </location>
</feature>
<keyword evidence="5 9" id="KW-1133">Transmembrane helix</keyword>
<evidence type="ECO:0000256" key="6">
    <source>
        <dbReference type="ARBA" id="ARBA00023004"/>
    </source>
</evidence>
<name>A0ABV4TXN4_9GAMM</name>
<protein>
    <submittedName>
        <fullName evidence="12">Cytochrome c1</fullName>
    </submittedName>
</protein>
<evidence type="ECO:0000256" key="10">
    <source>
        <dbReference type="SAM" id="SignalP"/>
    </source>
</evidence>
<keyword evidence="2 8" id="KW-0349">Heme</keyword>
<dbReference type="EMBL" id="JBGUAW010000009">
    <property type="protein sequence ID" value="MFA9461869.1"/>
    <property type="molecule type" value="Genomic_DNA"/>
</dbReference>
<feature type="transmembrane region" description="Helical" evidence="9">
    <location>
        <begin position="212"/>
        <end position="230"/>
    </location>
</feature>
<dbReference type="InterPro" id="IPR009056">
    <property type="entry name" value="Cyt_c-like_dom"/>
</dbReference>
<dbReference type="InterPro" id="IPR002326">
    <property type="entry name" value="Cyt_c1"/>
</dbReference>
<evidence type="ECO:0000256" key="8">
    <source>
        <dbReference type="PROSITE-ProRule" id="PRU00433"/>
    </source>
</evidence>
<dbReference type="SUPFAM" id="SSF46626">
    <property type="entry name" value="Cytochrome c"/>
    <property type="match status" value="1"/>
</dbReference>
<evidence type="ECO:0000256" key="7">
    <source>
        <dbReference type="ARBA" id="ARBA00023136"/>
    </source>
</evidence>
<gene>
    <name evidence="12" type="ORF">ACERLL_13675</name>
</gene>
<keyword evidence="10" id="KW-0732">Signal</keyword>
<sequence>MKNWIAAIVMGFVALPGLAQAAGGEADLMHMEVDYSKETLRDGAKTFMNNCLGCHSAKYYRLKNLVDDLGMSKTMVEDKLMYGLTDVNQHMMSAMSQEQGTDWFGAAPPDLSLTSRVQGTDWIYTYLLRFYKDDGAATGWNNHVFPEVSMPNVLYHMTEQAPGYYAAMPKPHHGEGEAEYPEVPEKLDQKVQNLVSFMAYLGDPSVLARHSMGPWVLLFLAVLGVLTYLVKKEYWRDIH</sequence>
<feature type="domain" description="Cytochrome c" evidence="11">
    <location>
        <begin position="38"/>
        <end position="202"/>
    </location>
</feature>
<dbReference type="Proteomes" id="UP001575181">
    <property type="component" value="Unassembled WGS sequence"/>
</dbReference>
<keyword evidence="3 9" id="KW-0812">Transmembrane</keyword>
<dbReference type="PANTHER" id="PTHR10266">
    <property type="entry name" value="CYTOCHROME C1"/>
    <property type="match status" value="1"/>
</dbReference>
<reference evidence="12 13" key="1">
    <citation type="submission" date="2024-08" db="EMBL/GenBank/DDBJ databases">
        <title>Whole-genome sequencing of halo(alkali)philic microorganisms from hypersaline lakes.</title>
        <authorList>
            <person name="Sorokin D.Y."/>
            <person name="Merkel A.Y."/>
            <person name="Messina E."/>
            <person name="Yakimov M."/>
        </authorList>
    </citation>
    <scope>NUCLEOTIDE SEQUENCE [LARGE SCALE GENOMIC DNA]</scope>
    <source>
        <strain evidence="12 13">Cl-TMA</strain>
    </source>
</reference>
<dbReference type="RefSeq" id="WP_373656658.1">
    <property type="nucleotide sequence ID" value="NZ_JBGUAW010000009.1"/>
</dbReference>
<dbReference type="Gene3D" id="1.10.760.10">
    <property type="entry name" value="Cytochrome c-like domain"/>
    <property type="match status" value="1"/>
</dbReference>